<proteinExistence type="predicted"/>
<dbReference type="EMBL" id="CACTIH010009073">
    <property type="protein sequence ID" value="CAA3022600.1"/>
    <property type="molecule type" value="Genomic_DNA"/>
</dbReference>
<organism evidence="2 3">
    <name type="scientific">Olea europaea subsp. europaea</name>
    <dbReference type="NCBI Taxonomy" id="158383"/>
    <lineage>
        <taxon>Eukaryota</taxon>
        <taxon>Viridiplantae</taxon>
        <taxon>Streptophyta</taxon>
        <taxon>Embryophyta</taxon>
        <taxon>Tracheophyta</taxon>
        <taxon>Spermatophyta</taxon>
        <taxon>Magnoliopsida</taxon>
        <taxon>eudicotyledons</taxon>
        <taxon>Gunneridae</taxon>
        <taxon>Pentapetalae</taxon>
        <taxon>asterids</taxon>
        <taxon>lamiids</taxon>
        <taxon>Lamiales</taxon>
        <taxon>Oleaceae</taxon>
        <taxon>Oleeae</taxon>
        <taxon>Olea</taxon>
    </lineage>
</organism>
<dbReference type="OrthoDB" id="153872at2759"/>
<feature type="compositionally biased region" description="Low complexity" evidence="1">
    <location>
        <begin position="125"/>
        <end position="136"/>
    </location>
</feature>
<evidence type="ECO:0000256" key="1">
    <source>
        <dbReference type="SAM" id="MobiDB-lite"/>
    </source>
</evidence>
<dbReference type="Gramene" id="OE9A024435T1">
    <property type="protein sequence ID" value="OE9A024435C1"/>
    <property type="gene ID" value="OE9A024435"/>
</dbReference>
<evidence type="ECO:0000313" key="2">
    <source>
        <dbReference type="EMBL" id="CAA3022600.1"/>
    </source>
</evidence>
<sequence>MNSIKQACARIVTPRFKVQTTNFLIAKHSRNLLCHACQLPSLWTGSNPRLRRKVSLSDSCSSRSNWNITDGDHDLEIVDFEDEDYDDDKDKEEEEEEHNTEEDDDIANNQVVPSSSTCLPPPLASSSFSSEESFTG</sequence>
<evidence type="ECO:0000313" key="3">
    <source>
        <dbReference type="Proteomes" id="UP000594638"/>
    </source>
</evidence>
<protein>
    <submittedName>
        <fullName evidence="2">Uncharacterized protein</fullName>
    </submittedName>
</protein>
<dbReference type="AlphaFoldDB" id="A0A8S0UZM6"/>
<accession>A0A8S0UZM6</accession>
<feature type="compositionally biased region" description="Acidic residues" evidence="1">
    <location>
        <begin position="77"/>
        <end position="106"/>
    </location>
</feature>
<reference evidence="2 3" key="1">
    <citation type="submission" date="2019-12" db="EMBL/GenBank/DDBJ databases">
        <authorList>
            <person name="Alioto T."/>
            <person name="Alioto T."/>
            <person name="Gomez Garrido J."/>
        </authorList>
    </citation>
    <scope>NUCLEOTIDE SEQUENCE [LARGE SCALE GENOMIC DNA]</scope>
</reference>
<keyword evidence="3" id="KW-1185">Reference proteome</keyword>
<feature type="compositionally biased region" description="Polar residues" evidence="1">
    <location>
        <begin position="107"/>
        <end position="118"/>
    </location>
</feature>
<gene>
    <name evidence="2" type="ORF">OLEA9_A024435</name>
</gene>
<comment type="caution">
    <text evidence="2">The sequence shown here is derived from an EMBL/GenBank/DDBJ whole genome shotgun (WGS) entry which is preliminary data.</text>
</comment>
<feature type="region of interest" description="Disordered" evidence="1">
    <location>
        <begin position="60"/>
        <end position="136"/>
    </location>
</feature>
<name>A0A8S0UZM6_OLEEU</name>
<dbReference type="Proteomes" id="UP000594638">
    <property type="component" value="Unassembled WGS sequence"/>
</dbReference>